<protein>
    <submittedName>
        <fullName evidence="1">Uncharacterized protein</fullName>
    </submittedName>
</protein>
<gene>
    <name evidence="1" type="ORF">NEOLEDRAFT_1141630</name>
</gene>
<dbReference type="AlphaFoldDB" id="A0A165NJY3"/>
<reference evidence="1 2" key="1">
    <citation type="journal article" date="2016" name="Mol. Biol. Evol.">
        <title>Comparative Genomics of Early-Diverging Mushroom-Forming Fungi Provides Insights into the Origins of Lignocellulose Decay Capabilities.</title>
        <authorList>
            <person name="Nagy L.G."/>
            <person name="Riley R."/>
            <person name="Tritt A."/>
            <person name="Adam C."/>
            <person name="Daum C."/>
            <person name="Floudas D."/>
            <person name="Sun H."/>
            <person name="Yadav J.S."/>
            <person name="Pangilinan J."/>
            <person name="Larsson K.H."/>
            <person name="Matsuura K."/>
            <person name="Barry K."/>
            <person name="Labutti K."/>
            <person name="Kuo R."/>
            <person name="Ohm R.A."/>
            <person name="Bhattacharya S.S."/>
            <person name="Shirouzu T."/>
            <person name="Yoshinaga Y."/>
            <person name="Martin F.M."/>
            <person name="Grigoriev I.V."/>
            <person name="Hibbett D.S."/>
        </authorList>
    </citation>
    <scope>NUCLEOTIDE SEQUENCE [LARGE SCALE GENOMIC DNA]</scope>
    <source>
        <strain evidence="1 2">HHB14362 ss-1</strain>
    </source>
</reference>
<organism evidence="1 2">
    <name type="scientific">Neolentinus lepideus HHB14362 ss-1</name>
    <dbReference type="NCBI Taxonomy" id="1314782"/>
    <lineage>
        <taxon>Eukaryota</taxon>
        <taxon>Fungi</taxon>
        <taxon>Dikarya</taxon>
        <taxon>Basidiomycota</taxon>
        <taxon>Agaricomycotina</taxon>
        <taxon>Agaricomycetes</taxon>
        <taxon>Gloeophyllales</taxon>
        <taxon>Gloeophyllaceae</taxon>
        <taxon>Neolentinus</taxon>
    </lineage>
</organism>
<dbReference type="EMBL" id="KV425634">
    <property type="protein sequence ID" value="KZT19751.1"/>
    <property type="molecule type" value="Genomic_DNA"/>
</dbReference>
<dbReference type="Proteomes" id="UP000076761">
    <property type="component" value="Unassembled WGS sequence"/>
</dbReference>
<dbReference type="InParanoid" id="A0A165NJY3"/>
<name>A0A165NJY3_9AGAM</name>
<accession>A0A165NJY3</accession>
<proteinExistence type="predicted"/>
<evidence type="ECO:0000313" key="1">
    <source>
        <dbReference type="EMBL" id="KZT19751.1"/>
    </source>
</evidence>
<sequence>MVFLSHRFPTCARASEFGRTCTFIYSASRSAWSLLDVARLDVLPPCRNIQHTISAPSICSLTSPVRSAVNSLARSRGQIPHPYRSNGPVRQPSLGSFLHVVLSPPPSLSLNILWLPHIYLLSNDPTRQRPLPSPLSGVLLNLCMMYSKIAIVSMEYTRSPLIRQFKGNNIAHSLDRTGLLQSYLSYLIKSKPCRFIPRNRRQAHLPRYLLRQTTITIPIRRRHMRTARHDLLGATV</sequence>
<evidence type="ECO:0000313" key="2">
    <source>
        <dbReference type="Proteomes" id="UP000076761"/>
    </source>
</evidence>
<keyword evidence="2" id="KW-1185">Reference proteome</keyword>